<keyword evidence="1" id="KW-0472">Membrane</keyword>
<feature type="transmembrane region" description="Helical" evidence="1">
    <location>
        <begin position="45"/>
        <end position="62"/>
    </location>
</feature>
<dbReference type="EMBL" id="CP001083">
    <property type="protein sequence ID" value="ACQ55149.1"/>
    <property type="molecule type" value="Genomic_DNA"/>
</dbReference>
<sequence>MSGKSKFYLKRYITDVLIINGLCLILKLLWDYLEIIFDGGIQESISDSIIAFILVTLLWWNIRKWVNIKDKTYSD</sequence>
<feature type="transmembrane region" description="Helical" evidence="1">
    <location>
        <begin position="12"/>
        <end position="33"/>
    </location>
</feature>
<organism evidence="2 3">
    <name type="scientific">Clostridium botulinum (strain 657 / Type Ba4)</name>
    <dbReference type="NCBI Taxonomy" id="515621"/>
    <lineage>
        <taxon>Bacteria</taxon>
        <taxon>Bacillati</taxon>
        <taxon>Bacillota</taxon>
        <taxon>Clostridia</taxon>
        <taxon>Eubacteriales</taxon>
        <taxon>Clostridiaceae</taxon>
        <taxon>Clostridium</taxon>
    </lineage>
</organism>
<name>A0A3F3AD14_CLOB6</name>
<dbReference type="KEGG" id="cbi:CLJ_B1893"/>
<evidence type="ECO:0000256" key="1">
    <source>
        <dbReference type="SAM" id="Phobius"/>
    </source>
</evidence>
<evidence type="ECO:0000313" key="2">
    <source>
        <dbReference type="EMBL" id="ACQ55149.1"/>
    </source>
</evidence>
<proteinExistence type="predicted"/>
<reference evidence="2 3" key="1">
    <citation type="journal article" date="2007" name="PLoS ONE">
        <title>Analysis of the neurotoxin complex genes in Clostridium botulinum A1-A4 and B1 strains: BoNT/A3, /Ba4 and /B1 clusters are located within plasmids.</title>
        <authorList>
            <person name="Smith T.J."/>
            <person name="Hill K.K."/>
            <person name="Foley B.T."/>
            <person name="Detter J.C."/>
            <person name="Munk A.C."/>
            <person name="Bruce D.C."/>
            <person name="Doggett N.A."/>
            <person name="Smith L.A."/>
            <person name="Marks J.D."/>
            <person name="Xie G."/>
            <person name="Brettin T.S."/>
        </authorList>
    </citation>
    <scope>NUCLEOTIDE SEQUENCE [LARGE SCALE GENOMIC DNA]</scope>
    <source>
        <strain evidence="3">657 / Type Ba4</strain>
    </source>
</reference>
<gene>
    <name evidence="2" type="ordered locus">CLJ_B1893</name>
</gene>
<dbReference type="Proteomes" id="UP000002333">
    <property type="component" value="Chromosome"/>
</dbReference>
<dbReference type="RefSeq" id="WP_012721421.1">
    <property type="nucleotide sequence ID" value="NC_012658.1"/>
</dbReference>
<keyword evidence="1" id="KW-0812">Transmembrane</keyword>
<accession>A0A3F3AD14</accession>
<reference evidence="3" key="2">
    <citation type="submission" date="2008-05" db="EMBL/GenBank/DDBJ databases">
        <title>Genome sequence of Clostridium botulinum Ba4 strain 657.</title>
        <authorList>
            <person name="Shrivastava S."/>
            <person name="Brown J.L."/>
            <person name="Bruce D."/>
            <person name="Detter C."/>
            <person name="Munk C."/>
            <person name="Smith L.A."/>
            <person name="Smith T.J."/>
            <person name="Sutton G."/>
            <person name="Brettin T.S."/>
        </authorList>
    </citation>
    <scope>NUCLEOTIDE SEQUENCE [LARGE SCALE GENOMIC DNA]</scope>
    <source>
        <strain evidence="3">657 / Type Ba4</strain>
    </source>
</reference>
<keyword evidence="1" id="KW-1133">Transmembrane helix</keyword>
<protein>
    <submittedName>
        <fullName evidence="2">Uncharacterized protein</fullName>
    </submittedName>
</protein>
<evidence type="ECO:0000313" key="3">
    <source>
        <dbReference type="Proteomes" id="UP000002333"/>
    </source>
</evidence>
<dbReference type="AlphaFoldDB" id="A0A3F3AD14"/>